<keyword evidence="7 8" id="KW-0460">Magnesium</keyword>
<keyword evidence="5 8" id="KW-0658">Purine biosynthesis</keyword>
<comment type="subcellular location">
    <subcellularLocation>
        <location evidence="8">Cytoplasm</location>
    </subcellularLocation>
</comment>
<feature type="binding site" evidence="8">
    <location>
        <position position="279"/>
    </location>
    <ligand>
        <name>Mg(2+)</name>
        <dbReference type="ChEBI" id="CHEBI:18420"/>
        <label>1</label>
    </ligand>
</feature>
<dbReference type="SUPFAM" id="SSF56042">
    <property type="entry name" value="PurM C-terminal domain-like"/>
    <property type="match status" value="2"/>
</dbReference>
<dbReference type="Pfam" id="PF18072">
    <property type="entry name" value="FGAR-AT_linker"/>
    <property type="match status" value="1"/>
</dbReference>
<evidence type="ECO:0000256" key="1">
    <source>
        <dbReference type="ARBA" id="ARBA00022490"/>
    </source>
</evidence>
<evidence type="ECO:0000256" key="3">
    <source>
        <dbReference type="ARBA" id="ARBA00022723"/>
    </source>
</evidence>
<evidence type="ECO:0000259" key="10">
    <source>
        <dbReference type="Pfam" id="PF02769"/>
    </source>
</evidence>
<evidence type="ECO:0000256" key="8">
    <source>
        <dbReference type="HAMAP-Rule" id="MF_00420"/>
    </source>
</evidence>
<dbReference type="GO" id="GO:0005737">
    <property type="term" value="C:cytoplasm"/>
    <property type="evidence" value="ECO:0007669"/>
    <property type="project" value="UniProtKB-SubCell"/>
</dbReference>
<evidence type="ECO:0000256" key="7">
    <source>
        <dbReference type="ARBA" id="ARBA00022842"/>
    </source>
</evidence>
<reference evidence="12 13" key="1">
    <citation type="journal article" date="2016" name="Nat. Commun.">
        <title>Thousands of microbial genomes shed light on interconnected biogeochemical processes in an aquifer system.</title>
        <authorList>
            <person name="Anantharaman K."/>
            <person name="Brown C.T."/>
            <person name="Hug L.A."/>
            <person name="Sharon I."/>
            <person name="Castelle C.J."/>
            <person name="Probst A.J."/>
            <person name="Thomas B.C."/>
            <person name="Singh A."/>
            <person name="Wilkins M.J."/>
            <person name="Karaoz U."/>
            <person name="Brodie E.L."/>
            <person name="Williams K.H."/>
            <person name="Hubbard S.S."/>
            <person name="Banfield J.F."/>
        </authorList>
    </citation>
    <scope>NUCLEOTIDE SEQUENCE [LARGE SCALE GENOMIC DNA]</scope>
</reference>
<dbReference type="InterPro" id="IPR010074">
    <property type="entry name" value="PRibForGlyAmidine_synth_PurL"/>
</dbReference>
<evidence type="ECO:0000256" key="4">
    <source>
        <dbReference type="ARBA" id="ARBA00022741"/>
    </source>
</evidence>
<evidence type="ECO:0000313" key="12">
    <source>
        <dbReference type="EMBL" id="OGF77891.1"/>
    </source>
</evidence>
<comment type="caution">
    <text evidence="12">The sequence shown here is derived from an EMBL/GenBank/DDBJ whole genome shotgun (WGS) entry which is preliminary data.</text>
</comment>
<comment type="subunit">
    <text evidence="8">Monomer. Part of the FGAM synthase complex composed of 1 PurL, 1 PurQ and 2 PurS subunits.</text>
</comment>
<dbReference type="PANTHER" id="PTHR43555">
    <property type="entry name" value="PHOSPHORIBOSYLFORMYLGLYCINAMIDINE SYNTHASE SUBUNIT PURL"/>
    <property type="match status" value="1"/>
</dbReference>
<feature type="binding site" evidence="8">
    <location>
        <begin position="507"/>
        <end position="509"/>
    </location>
    <ligand>
        <name>substrate</name>
    </ligand>
</feature>
<feature type="binding site" evidence="8">
    <location>
        <position position="733"/>
    </location>
    <ligand>
        <name>ATP</name>
        <dbReference type="ChEBI" id="CHEBI:30616"/>
    </ligand>
</feature>
<accession>A0A1F5WRL4</accession>
<proteinExistence type="inferred from homology"/>
<protein>
    <recommendedName>
        <fullName evidence="8">Phosphoribosylformylglycinamidine synthase subunit PurL</fullName>
        <shortName evidence="8">FGAM synthase</shortName>
        <ecNumber evidence="8">6.3.5.3</ecNumber>
    </recommendedName>
    <alternativeName>
        <fullName evidence="8">Formylglycinamide ribonucleotide amidotransferase subunit II</fullName>
        <shortName evidence="8">FGAR amidotransferase II</shortName>
        <shortName evidence="8">FGAR-AT II</shortName>
    </alternativeName>
    <alternativeName>
        <fullName evidence="8">Glutamine amidotransferase PurL</fullName>
    </alternativeName>
    <alternativeName>
        <fullName evidence="8">Phosphoribosylformylglycinamidine synthase subunit II</fullName>
    </alternativeName>
</protein>
<dbReference type="Pfam" id="PF00586">
    <property type="entry name" value="AIRS"/>
    <property type="match status" value="2"/>
</dbReference>
<dbReference type="InterPro" id="IPR016188">
    <property type="entry name" value="PurM-like_N"/>
</dbReference>
<dbReference type="SUPFAM" id="SSF55326">
    <property type="entry name" value="PurM N-terminal domain-like"/>
    <property type="match status" value="2"/>
</dbReference>
<dbReference type="Gene3D" id="3.90.650.10">
    <property type="entry name" value="PurM-like C-terminal domain"/>
    <property type="match status" value="2"/>
</dbReference>
<feature type="domain" description="PurM-like N-terminal" evidence="9">
    <location>
        <begin position="648"/>
        <end position="742"/>
    </location>
</feature>
<dbReference type="InterPro" id="IPR036921">
    <property type="entry name" value="PurM-like_N_sf"/>
</dbReference>
<dbReference type="UniPathway" id="UPA00074">
    <property type="reaction ID" value="UER00128"/>
</dbReference>
<feature type="binding site" evidence="8">
    <location>
        <position position="437"/>
    </location>
    <ligand>
        <name>substrate</name>
    </ligand>
</feature>
<dbReference type="EC" id="6.3.5.3" evidence="8"/>
<comment type="similarity">
    <text evidence="8">Belongs to the FGAMS family.</text>
</comment>
<dbReference type="HAMAP" id="MF_00420">
    <property type="entry name" value="PurL_2"/>
    <property type="match status" value="1"/>
</dbReference>
<feature type="domain" description="Phosphoribosylformylglycinamidine synthase linker" evidence="11">
    <location>
        <begin position="178"/>
        <end position="224"/>
    </location>
</feature>
<dbReference type="GO" id="GO:0000287">
    <property type="term" value="F:magnesium ion binding"/>
    <property type="evidence" value="ECO:0007669"/>
    <property type="project" value="UniProtKB-UniRule"/>
</dbReference>
<feature type="active site" evidence="8">
    <location>
        <position position="220"/>
    </location>
</feature>
<feature type="domain" description="PurM-like N-terminal" evidence="9">
    <location>
        <begin position="261"/>
        <end position="386"/>
    </location>
</feature>
<feature type="binding site" evidence="8">
    <location>
        <position position="465"/>
    </location>
    <ligand>
        <name>Mg(2+)</name>
        <dbReference type="ChEBI" id="CHEBI:18420"/>
        <label>2</label>
    </ligand>
</feature>
<evidence type="ECO:0000259" key="9">
    <source>
        <dbReference type="Pfam" id="PF00586"/>
    </source>
</evidence>
<feature type="binding site" evidence="8">
    <location>
        <position position="736"/>
    </location>
    <ligand>
        <name>substrate</name>
    </ligand>
</feature>
<dbReference type="CDD" id="cd02203">
    <property type="entry name" value="PurL_repeat1"/>
    <property type="match status" value="1"/>
</dbReference>
<comment type="caution">
    <text evidence="8">Lacks conserved residue(s) required for the propagation of feature annotation.</text>
</comment>
<dbReference type="Gene3D" id="3.30.1280.10">
    <property type="entry name" value="Phosphoribosylformylglycinamidine synthase subunit PurS"/>
    <property type="match status" value="1"/>
</dbReference>
<dbReference type="InterPro" id="IPR010918">
    <property type="entry name" value="PurM-like_C_dom"/>
</dbReference>
<sequence>MIQVVRVGTKIGTDVRGQSCFTEIRNLGIRSIIDVKTARVYRLEGIEPDDASELAENLFADQLTQSFTVNYPLIKNAARLIEVAYKPGVMNPEAASIMKAAHNLGIDLDAVDSSTEYGFFGTPPDEDIQFICDRLLVVSKTVERIVIEPPTSLIISGKRGPITIIPIRRMSDEELMGLSKKREWHLDLEEMQILQAHAREIGRDLTDGEGETYAQTWSEHCSHKTFRARLIVNGVEKKPLIARIKGTVEKFGEGVLSAFDDNAGVIDFFAGQGLCGKVETHNSPCALEPYGGAMTGTGGVLRDIFGDGQGAKPIASTDIFCFAPPDLDPEKLPAGCLSPHYLLRRVVAGVRDYGNRMGVPTNNGSVHFHEDFRAKPTVIVGAYGIIPVDKCQKGKPRPGDRIVVIGGRTGRDGIHGATFSSGEMTDQTAQVNASAVQIGNAIEEKRAGDAILRCRDEGLIRAITDCGAGGFSSAIGEMGSETGVHVTLERAPTKYPGMSPDEIWISESQERMILAAAEKDVPRVLEICCSLNVEATALGVFTNTGRLVVMYENETLCDLSMDFLHHGLPQRVLNANWVRPEFEEPGIPVPSDWRETCRQILSHLNVCSKEPIVRMYDHSVQGTNALAPFSGVDHDGPNDAVVLTPILGKNYGVIISHGLNPILNLIDPYWGSVWAAIEALANFVAVGGDPREARLIDNFIWPYPDEQELGALDRSVDACVDVAEAFRIPYISGKDSLSSTYRGKDGTVIKIPPVLCISVFGKIRDVRKTISADFKEKGSAIMQVGLRKPEMAGSVYYDLHGIVGNNLPKINLKETVKTFKKLHRLIARGAILSCHDISEGGLFTTLAEMCFGGGMGASLELGYAREEKERIDFRLFNETAGGFLVEVRDMDVFEIQSSGIPAEEIGRTIASEVISVHNRGHVFRADLDELKEAWQKPMKEVFH</sequence>
<dbReference type="GO" id="GO:0004642">
    <property type="term" value="F:phosphoribosylformylglycinamidine synthase activity"/>
    <property type="evidence" value="ECO:0007669"/>
    <property type="project" value="UniProtKB-UniRule"/>
</dbReference>
<dbReference type="AlphaFoldDB" id="A0A1F5WRL4"/>
<evidence type="ECO:0000313" key="13">
    <source>
        <dbReference type="Proteomes" id="UP000177723"/>
    </source>
</evidence>
<dbReference type="InterPro" id="IPR041609">
    <property type="entry name" value="PurL_linker"/>
</dbReference>
<feature type="binding site" evidence="8">
    <location>
        <position position="303"/>
    </location>
    <ligand>
        <name>Mg(2+)</name>
        <dbReference type="ChEBI" id="CHEBI:18420"/>
        <label>2</label>
    </ligand>
</feature>
<dbReference type="InterPro" id="IPR036676">
    <property type="entry name" value="PurM-like_C_sf"/>
</dbReference>
<dbReference type="GO" id="GO:0006189">
    <property type="term" value="P:'de novo' IMP biosynthetic process"/>
    <property type="evidence" value="ECO:0007669"/>
    <property type="project" value="UniProtKB-UniRule"/>
</dbReference>
<dbReference type="EMBL" id="MFHT01000010">
    <property type="protein sequence ID" value="OGF77891.1"/>
    <property type="molecule type" value="Genomic_DNA"/>
</dbReference>
<evidence type="ECO:0000256" key="6">
    <source>
        <dbReference type="ARBA" id="ARBA00022840"/>
    </source>
</evidence>
<evidence type="ECO:0000256" key="2">
    <source>
        <dbReference type="ARBA" id="ARBA00022598"/>
    </source>
</evidence>
<evidence type="ECO:0000259" key="11">
    <source>
        <dbReference type="Pfam" id="PF18072"/>
    </source>
</evidence>
<dbReference type="NCBIfam" id="TIGR01736">
    <property type="entry name" value="FGAM_synth_II"/>
    <property type="match status" value="1"/>
</dbReference>
<keyword evidence="3 8" id="KW-0479">Metal-binding</keyword>
<comment type="catalytic activity">
    <reaction evidence="8">
        <text>N(2)-formyl-N(1)-(5-phospho-beta-D-ribosyl)glycinamide + L-glutamine + ATP + H2O = 2-formamido-N(1)-(5-O-phospho-beta-D-ribosyl)acetamidine + L-glutamate + ADP + phosphate + H(+)</text>
        <dbReference type="Rhea" id="RHEA:17129"/>
        <dbReference type="ChEBI" id="CHEBI:15377"/>
        <dbReference type="ChEBI" id="CHEBI:15378"/>
        <dbReference type="ChEBI" id="CHEBI:29985"/>
        <dbReference type="ChEBI" id="CHEBI:30616"/>
        <dbReference type="ChEBI" id="CHEBI:43474"/>
        <dbReference type="ChEBI" id="CHEBI:58359"/>
        <dbReference type="ChEBI" id="CHEBI:147286"/>
        <dbReference type="ChEBI" id="CHEBI:147287"/>
        <dbReference type="ChEBI" id="CHEBI:456216"/>
        <dbReference type="EC" id="6.3.5.3"/>
    </reaction>
</comment>
<comment type="pathway">
    <text evidence="8">Purine metabolism; IMP biosynthesis via de novo pathway; 5-amino-1-(5-phospho-D-ribosyl)imidazole from N(2)-formyl-N(1)-(5-phospho-D-ribosyl)glycinamide: step 1/2.</text>
</comment>
<name>A0A1F5WRL4_9BACT</name>
<dbReference type="CDD" id="cd02204">
    <property type="entry name" value="PurL_repeat2"/>
    <property type="match status" value="1"/>
</dbReference>
<feature type="domain" description="PurM-like C-terminal" evidence="10">
    <location>
        <begin position="397"/>
        <end position="551"/>
    </location>
</feature>
<dbReference type="Gene3D" id="3.30.1330.10">
    <property type="entry name" value="PurM-like, N-terminal domain"/>
    <property type="match status" value="2"/>
</dbReference>
<comment type="function">
    <text evidence="8">Part of the phosphoribosylformylglycinamidine synthase complex involved in the purines biosynthetic pathway. Catalyzes the ATP-dependent conversion of formylglycinamide ribonucleotide (FGAR) and glutamine to yield formylglycinamidine ribonucleotide (FGAM) and glutamate. The FGAM synthase complex is composed of three subunits. PurQ produces an ammonia molecule by converting glutamine to glutamate. PurL transfers the ammonia molecule to FGAR to form FGAM in an ATP-dependent manner. PurS interacts with PurQ and PurL and is thought to assist in the transfer of the ammonia molecule from PurQ to PurL.</text>
</comment>
<feature type="binding site" evidence="8">
    <location>
        <position position="302"/>
    </location>
    <ligand>
        <name>substrate</name>
    </ligand>
</feature>
<gene>
    <name evidence="8" type="primary">purL</name>
    <name evidence="12" type="ORF">A3F23_02575</name>
</gene>
<feature type="binding site" evidence="8">
    <location>
        <position position="697"/>
    </location>
    <ligand>
        <name>ATP</name>
        <dbReference type="ChEBI" id="CHEBI:30616"/>
    </ligand>
</feature>
<feature type="binding site" evidence="8">
    <location>
        <position position="277"/>
    </location>
    <ligand>
        <name>ATP</name>
        <dbReference type="ChEBI" id="CHEBI:30616"/>
    </ligand>
</feature>
<keyword evidence="4 8" id="KW-0547">Nucleotide-binding</keyword>
<dbReference type="PANTHER" id="PTHR43555:SF1">
    <property type="entry name" value="PHOSPHORIBOSYLFORMYLGLYCINAMIDINE SYNTHASE SUBUNIT PURL"/>
    <property type="match status" value="1"/>
</dbReference>
<keyword evidence="1 8" id="KW-0963">Cytoplasm</keyword>
<evidence type="ECO:0000256" key="5">
    <source>
        <dbReference type="ARBA" id="ARBA00022755"/>
    </source>
</evidence>
<dbReference type="Pfam" id="PF02769">
    <property type="entry name" value="AIRS_C"/>
    <property type="match status" value="2"/>
</dbReference>
<dbReference type="InterPro" id="IPR036604">
    <property type="entry name" value="PurS-like_sf"/>
</dbReference>
<keyword evidence="2 8" id="KW-0436">Ligase</keyword>
<dbReference type="Proteomes" id="UP000177723">
    <property type="component" value="Unassembled WGS sequence"/>
</dbReference>
<feature type="active site" description="Proton acceptor" evidence="8">
    <location>
        <position position="281"/>
    </location>
</feature>
<organism evidence="12 13">
    <name type="scientific">Candidatus Giovannonibacteria bacterium RIFCSPHIGHO2_12_FULL_43_15</name>
    <dbReference type="NCBI Taxonomy" id="1798341"/>
    <lineage>
        <taxon>Bacteria</taxon>
        <taxon>Candidatus Giovannoniibacteriota</taxon>
    </lineage>
</organism>
<feature type="domain" description="PurM-like C-terminal" evidence="10">
    <location>
        <begin position="778"/>
        <end position="916"/>
    </location>
</feature>
<keyword evidence="6 8" id="KW-0067">ATP-binding</keyword>
<dbReference type="GO" id="GO:0005524">
    <property type="term" value="F:ATP binding"/>
    <property type="evidence" value="ECO:0007669"/>
    <property type="project" value="UniProtKB-UniRule"/>
</dbReference>